<dbReference type="AlphaFoldDB" id="A0A034WGK6"/>
<name>A0A034WGK6_BACDO</name>
<dbReference type="GeneID" id="105222079"/>
<evidence type="ECO:0000313" key="3">
    <source>
        <dbReference type="EMBL" id="JAC52908.1"/>
    </source>
</evidence>
<dbReference type="SMART" id="SM00705">
    <property type="entry name" value="THEG"/>
    <property type="match status" value="7"/>
</dbReference>
<dbReference type="Pfam" id="PF14912">
    <property type="entry name" value="THEG"/>
    <property type="match status" value="3"/>
</dbReference>
<proteinExistence type="predicted"/>
<sequence>MLMKKLPAYRPQCCITPLAVAAEHMCFFPELRSQYSKLLERYQCMVTKNKRIWALAEPRRQTGKYLTPCFCPEIGNRKVEIVRDDIPARTRTEQLAFPPVIRLMQLKERDSFKSFSNQRKSTVNRMLRKSMLSLYSRLSNKQPPTKKEKPKKLTDAEETLRQERLKKLAKPRVDINKEEEKKEKAAKLEKLEKAKQQKIPKGYGFMVKPKGAGSALRRFKNLSKPRQYESDEPKEWVLTNNMKYYTPSDRILKISKPRIYEVFDPEEVYRVKETALNYRATQRIRELASPPVYQHKPEVKEAPFKTSPNALKAKTSQRIVELATPKDYFDKHTRPNPYKVSPNALRARITPRLRELAKPKTYML</sequence>
<feature type="compositionally biased region" description="Basic and acidic residues" evidence="2">
    <location>
        <begin position="145"/>
        <end position="157"/>
    </location>
</feature>
<dbReference type="KEGG" id="bdr:105222079"/>
<evidence type="ECO:0000256" key="1">
    <source>
        <dbReference type="ARBA" id="ARBA00022737"/>
    </source>
</evidence>
<reference evidence="5" key="2">
    <citation type="submission" date="2025-04" db="UniProtKB">
        <authorList>
            <consortium name="RefSeq"/>
        </authorList>
    </citation>
    <scope>IDENTIFICATION</scope>
    <source>
        <strain evidence="5">Punador</strain>
    </source>
</reference>
<evidence type="ECO:0000313" key="5">
    <source>
        <dbReference type="RefSeq" id="XP_011197566.1"/>
    </source>
</evidence>
<keyword evidence="1" id="KW-0677">Repeat</keyword>
<dbReference type="Proteomes" id="UP001652620">
    <property type="component" value="Chromosome 2"/>
</dbReference>
<reference evidence="4" key="3">
    <citation type="submission" date="2025-05" db="UniProtKB">
        <authorList>
            <consortium name="RefSeq"/>
        </authorList>
    </citation>
    <scope>NUCLEOTIDE SEQUENCE [LARGE SCALE GENOMIC DNA]</scope>
</reference>
<gene>
    <name evidence="5" type="primary">LOC105222079</name>
</gene>
<dbReference type="InterPro" id="IPR042401">
    <property type="entry name" value="SPMAP2-like"/>
</dbReference>
<organism evidence="3">
    <name type="scientific">Bactrocera dorsalis</name>
    <name type="common">Oriental fruit fly</name>
    <name type="synonym">Dacus dorsalis</name>
    <dbReference type="NCBI Taxonomy" id="27457"/>
    <lineage>
        <taxon>Eukaryota</taxon>
        <taxon>Metazoa</taxon>
        <taxon>Ecdysozoa</taxon>
        <taxon>Arthropoda</taxon>
        <taxon>Hexapoda</taxon>
        <taxon>Insecta</taxon>
        <taxon>Pterygota</taxon>
        <taxon>Neoptera</taxon>
        <taxon>Endopterygota</taxon>
        <taxon>Diptera</taxon>
        <taxon>Brachycera</taxon>
        <taxon>Muscomorpha</taxon>
        <taxon>Tephritoidea</taxon>
        <taxon>Tephritidae</taxon>
        <taxon>Bactrocera</taxon>
        <taxon>Bactrocera</taxon>
    </lineage>
</organism>
<protein>
    <submittedName>
        <fullName evidence="5">Uncharacterized protein LOC105222079</fullName>
    </submittedName>
</protein>
<evidence type="ECO:0000256" key="2">
    <source>
        <dbReference type="SAM" id="MobiDB-lite"/>
    </source>
</evidence>
<dbReference type="RefSeq" id="XP_011197566.1">
    <property type="nucleotide sequence ID" value="XM_011199264.3"/>
</dbReference>
<accession>A0A034WGK6</accession>
<reference evidence="3" key="1">
    <citation type="journal article" date="2014" name="BMC Genomics">
        <title>Characterizing the developmental transcriptome of the oriental fruit fly, Bactrocera dorsalis (Diptera: Tephritidae) through comparative genomic analysis with Drosophila melanogaster utilizing modENCODE datasets.</title>
        <authorList>
            <person name="Geib S.M."/>
            <person name="Calla B."/>
            <person name="Hall B."/>
            <person name="Hou S."/>
            <person name="Manoukis N.C."/>
        </authorList>
    </citation>
    <scope>NUCLEOTIDE SEQUENCE</scope>
    <source>
        <strain evidence="3">Punador</strain>
    </source>
</reference>
<evidence type="ECO:0000313" key="4">
    <source>
        <dbReference type="Proteomes" id="UP001652620"/>
    </source>
</evidence>
<keyword evidence="4" id="KW-1185">Reference proteome</keyword>
<dbReference type="OrthoDB" id="25466at2759"/>
<dbReference type="PANTHER" id="PTHR15901">
    <property type="entry name" value="TESTICULAR HAPLOID EXPRESSED GENE PROTEIN"/>
    <property type="match status" value="1"/>
</dbReference>
<dbReference type="EMBL" id="GAKP01006044">
    <property type="protein sequence ID" value="JAC52908.1"/>
    <property type="molecule type" value="Transcribed_RNA"/>
</dbReference>
<dbReference type="PANTHER" id="PTHR15901:SF16">
    <property type="entry name" value="TESTICULAR HAPLOID EXPRESSED GENE PROTEIN"/>
    <property type="match status" value="1"/>
</dbReference>
<dbReference type="InterPro" id="IPR006623">
    <property type="entry name" value="THEG"/>
</dbReference>
<feature type="region of interest" description="Disordered" evidence="2">
    <location>
        <begin position="136"/>
        <end position="157"/>
    </location>
</feature>